<reference evidence="2" key="2">
    <citation type="journal article" date="2017" name="Nat. Plants">
        <title>The Aegilops tauschii genome reveals multiple impacts of transposons.</title>
        <authorList>
            <person name="Zhao G."/>
            <person name="Zou C."/>
            <person name="Li K."/>
            <person name="Wang K."/>
            <person name="Li T."/>
            <person name="Gao L."/>
            <person name="Zhang X."/>
            <person name="Wang H."/>
            <person name="Yang Z."/>
            <person name="Liu X."/>
            <person name="Jiang W."/>
            <person name="Mao L."/>
            <person name="Kong X."/>
            <person name="Jiao Y."/>
            <person name="Jia J."/>
        </authorList>
    </citation>
    <scope>NUCLEOTIDE SEQUENCE [LARGE SCALE GENOMIC DNA]</scope>
    <source>
        <strain evidence="2">cv. AL8/78</strain>
    </source>
</reference>
<accession>A0A453ECM1</accession>
<dbReference type="EnsemblPlants" id="AET3Gv20295800.5">
    <property type="protein sequence ID" value="AET3Gv20295800.5"/>
    <property type="gene ID" value="AET3Gv20295800"/>
</dbReference>
<dbReference type="Gramene" id="AET3Gv20295800.5">
    <property type="protein sequence ID" value="AET3Gv20295800.5"/>
    <property type="gene ID" value="AET3Gv20295800"/>
</dbReference>
<name>A0A453ECM1_AEGTS</name>
<evidence type="ECO:0000313" key="2">
    <source>
        <dbReference type="Proteomes" id="UP000015105"/>
    </source>
</evidence>
<reference evidence="1" key="3">
    <citation type="journal article" date="2017" name="Nature">
        <title>Genome sequence of the progenitor of the wheat D genome Aegilops tauschii.</title>
        <authorList>
            <person name="Luo M.C."/>
            <person name="Gu Y.Q."/>
            <person name="Puiu D."/>
            <person name="Wang H."/>
            <person name="Twardziok S.O."/>
            <person name="Deal K.R."/>
            <person name="Huo N."/>
            <person name="Zhu T."/>
            <person name="Wang L."/>
            <person name="Wang Y."/>
            <person name="McGuire P.E."/>
            <person name="Liu S."/>
            <person name="Long H."/>
            <person name="Ramasamy R.K."/>
            <person name="Rodriguez J.C."/>
            <person name="Van S.L."/>
            <person name="Yuan L."/>
            <person name="Wang Z."/>
            <person name="Xia Z."/>
            <person name="Xiao L."/>
            <person name="Anderson O.D."/>
            <person name="Ouyang S."/>
            <person name="Liang Y."/>
            <person name="Zimin A.V."/>
            <person name="Pertea G."/>
            <person name="Qi P."/>
            <person name="Bennetzen J.L."/>
            <person name="Dai X."/>
            <person name="Dawson M.W."/>
            <person name="Muller H.G."/>
            <person name="Kugler K."/>
            <person name="Rivarola-Duarte L."/>
            <person name="Spannagl M."/>
            <person name="Mayer K.F.X."/>
            <person name="Lu F.H."/>
            <person name="Bevan M.W."/>
            <person name="Leroy P."/>
            <person name="Li P."/>
            <person name="You F.M."/>
            <person name="Sun Q."/>
            <person name="Liu Z."/>
            <person name="Lyons E."/>
            <person name="Wicker T."/>
            <person name="Salzberg S.L."/>
            <person name="Devos K.M."/>
            <person name="Dvorak J."/>
        </authorList>
    </citation>
    <scope>NUCLEOTIDE SEQUENCE [LARGE SCALE GENOMIC DNA]</scope>
    <source>
        <strain evidence="1">cv. AL8/78</strain>
    </source>
</reference>
<reference evidence="2" key="1">
    <citation type="journal article" date="2014" name="Science">
        <title>Ancient hybridizations among the ancestral genomes of bread wheat.</title>
        <authorList>
            <consortium name="International Wheat Genome Sequencing Consortium,"/>
            <person name="Marcussen T."/>
            <person name="Sandve S.R."/>
            <person name="Heier L."/>
            <person name="Spannagl M."/>
            <person name="Pfeifer M."/>
            <person name="Jakobsen K.S."/>
            <person name="Wulff B.B."/>
            <person name="Steuernagel B."/>
            <person name="Mayer K.F."/>
            <person name="Olsen O.A."/>
        </authorList>
    </citation>
    <scope>NUCLEOTIDE SEQUENCE [LARGE SCALE GENOMIC DNA]</scope>
    <source>
        <strain evidence="2">cv. AL8/78</strain>
    </source>
</reference>
<dbReference type="Proteomes" id="UP000015105">
    <property type="component" value="Chromosome 3D"/>
</dbReference>
<reference evidence="1" key="5">
    <citation type="journal article" date="2021" name="G3 (Bethesda)">
        <title>Aegilops tauschii genome assembly Aet v5.0 features greater sequence contiguity and improved annotation.</title>
        <authorList>
            <person name="Wang L."/>
            <person name="Zhu T."/>
            <person name="Rodriguez J.C."/>
            <person name="Deal K.R."/>
            <person name="Dubcovsky J."/>
            <person name="McGuire P.E."/>
            <person name="Lux T."/>
            <person name="Spannagl M."/>
            <person name="Mayer K.F.X."/>
            <person name="Baldrich P."/>
            <person name="Meyers B.C."/>
            <person name="Huo N."/>
            <person name="Gu Y.Q."/>
            <person name="Zhou H."/>
            <person name="Devos K.M."/>
            <person name="Bennetzen J.L."/>
            <person name="Unver T."/>
            <person name="Budak H."/>
            <person name="Gulick P.J."/>
            <person name="Galiba G."/>
            <person name="Kalapos B."/>
            <person name="Nelson D.R."/>
            <person name="Li P."/>
            <person name="You F.M."/>
            <person name="Luo M.C."/>
            <person name="Dvorak J."/>
        </authorList>
    </citation>
    <scope>NUCLEOTIDE SEQUENCE [LARGE SCALE GENOMIC DNA]</scope>
    <source>
        <strain evidence="1">cv. AL8/78</strain>
    </source>
</reference>
<reference evidence="1" key="4">
    <citation type="submission" date="2019-03" db="UniProtKB">
        <authorList>
            <consortium name="EnsemblPlants"/>
        </authorList>
    </citation>
    <scope>IDENTIFICATION</scope>
</reference>
<proteinExistence type="predicted"/>
<sequence length="50" mass="5720">HRVRAQLSQRKKRGEMGGVLMQHHQISRTPLRKAAFAGSFALQRGDYETL</sequence>
<keyword evidence="2" id="KW-1185">Reference proteome</keyword>
<protein>
    <submittedName>
        <fullName evidence="1">Uncharacterized protein</fullName>
    </submittedName>
</protein>
<organism evidence="1 2">
    <name type="scientific">Aegilops tauschii subsp. strangulata</name>
    <name type="common">Goatgrass</name>
    <dbReference type="NCBI Taxonomy" id="200361"/>
    <lineage>
        <taxon>Eukaryota</taxon>
        <taxon>Viridiplantae</taxon>
        <taxon>Streptophyta</taxon>
        <taxon>Embryophyta</taxon>
        <taxon>Tracheophyta</taxon>
        <taxon>Spermatophyta</taxon>
        <taxon>Magnoliopsida</taxon>
        <taxon>Liliopsida</taxon>
        <taxon>Poales</taxon>
        <taxon>Poaceae</taxon>
        <taxon>BOP clade</taxon>
        <taxon>Pooideae</taxon>
        <taxon>Triticodae</taxon>
        <taxon>Triticeae</taxon>
        <taxon>Triticinae</taxon>
        <taxon>Aegilops</taxon>
    </lineage>
</organism>
<dbReference type="AlphaFoldDB" id="A0A453ECM1"/>
<evidence type="ECO:0000313" key="1">
    <source>
        <dbReference type="EnsemblPlants" id="AET3Gv20295800.5"/>
    </source>
</evidence>